<gene>
    <name evidence="5" type="ORF">EQ811_15895</name>
</gene>
<keyword evidence="2" id="KW-0067">ATP-binding</keyword>
<sequence>SQKLKKKTQRAVKIIQGYHPDEVLAKMEKYIKQYDLYAYLLDEQQHIVFLKEINDMGFSNSSLDALIKKGYVEKYDAEIERDPFANRIFEKEEKRTLTSAQNDAFQQIKEKIDHNAQRTFLLHGVTGSGKTEVYLQAI</sequence>
<dbReference type="PANTHER" id="PTHR30580">
    <property type="entry name" value="PRIMOSOMAL PROTEIN N"/>
    <property type="match status" value="1"/>
</dbReference>
<keyword evidence="3" id="KW-0238">DNA-binding</keyword>
<evidence type="ECO:0000313" key="5">
    <source>
        <dbReference type="EMBL" id="TBW68265.1"/>
    </source>
</evidence>
<dbReference type="RefSeq" id="WP_196211693.1">
    <property type="nucleotide sequence ID" value="NZ_SCHC01000630.1"/>
</dbReference>
<dbReference type="GO" id="GO:0043138">
    <property type="term" value="F:3'-5' DNA helicase activity"/>
    <property type="evidence" value="ECO:0007669"/>
    <property type="project" value="TreeGrafter"/>
</dbReference>
<evidence type="ECO:0000256" key="2">
    <source>
        <dbReference type="ARBA" id="ARBA00022840"/>
    </source>
</evidence>
<protein>
    <submittedName>
        <fullName evidence="5">Primosomal protein N</fullName>
    </submittedName>
</protein>
<feature type="non-terminal residue" evidence="5">
    <location>
        <position position="138"/>
    </location>
</feature>
<dbReference type="EMBL" id="SCHC01000630">
    <property type="protein sequence ID" value="TBW68265.1"/>
    <property type="molecule type" value="Genomic_DNA"/>
</dbReference>
<dbReference type="GO" id="GO:0006270">
    <property type="term" value="P:DNA replication initiation"/>
    <property type="evidence" value="ECO:0007669"/>
    <property type="project" value="TreeGrafter"/>
</dbReference>
<reference evidence="5 6" key="1">
    <citation type="journal article" date="2019" name="Sci. Transl. Med.">
        <title>Quorum sensing between bacterial species on the skin protects against epidermal injury in atopic dermatitis.</title>
        <authorList>
            <person name="Williams M.R."/>
        </authorList>
    </citation>
    <scope>NUCLEOTIDE SEQUENCE [LARGE SCALE GENOMIC DNA]</scope>
    <source>
        <strain evidence="5 6">H8</strain>
    </source>
</reference>
<dbReference type="SUPFAM" id="SSF52540">
    <property type="entry name" value="P-loop containing nucleoside triphosphate hydrolases"/>
    <property type="match status" value="1"/>
</dbReference>
<name>A0A7Z7YS05_STACP</name>
<organism evidence="5 6">
    <name type="scientific">Staphylococcus capitis</name>
    <dbReference type="NCBI Taxonomy" id="29388"/>
    <lineage>
        <taxon>Bacteria</taxon>
        <taxon>Bacillati</taxon>
        <taxon>Bacillota</taxon>
        <taxon>Bacilli</taxon>
        <taxon>Bacillales</taxon>
        <taxon>Staphylococcaceae</taxon>
        <taxon>Staphylococcus</taxon>
    </lineage>
</organism>
<accession>A0A7Z7YS05</accession>
<comment type="caution">
    <text evidence="5">The sequence shown here is derived from an EMBL/GenBank/DDBJ whole genome shotgun (WGS) entry which is preliminary data.</text>
</comment>
<proteinExistence type="predicted"/>
<keyword evidence="1" id="KW-0547">Nucleotide-binding</keyword>
<evidence type="ECO:0000256" key="3">
    <source>
        <dbReference type="ARBA" id="ARBA00023125"/>
    </source>
</evidence>
<dbReference type="PANTHER" id="PTHR30580:SF0">
    <property type="entry name" value="PRIMOSOMAL PROTEIN N"/>
    <property type="match status" value="1"/>
</dbReference>
<dbReference type="GO" id="GO:0003677">
    <property type="term" value="F:DNA binding"/>
    <property type="evidence" value="ECO:0007669"/>
    <property type="project" value="UniProtKB-KW"/>
</dbReference>
<evidence type="ECO:0000256" key="1">
    <source>
        <dbReference type="ARBA" id="ARBA00022741"/>
    </source>
</evidence>
<dbReference type="GO" id="GO:0016787">
    <property type="term" value="F:hydrolase activity"/>
    <property type="evidence" value="ECO:0007669"/>
    <property type="project" value="InterPro"/>
</dbReference>
<dbReference type="Gene3D" id="3.40.50.300">
    <property type="entry name" value="P-loop containing nucleotide triphosphate hydrolases"/>
    <property type="match status" value="1"/>
</dbReference>
<dbReference type="InterPro" id="IPR027417">
    <property type="entry name" value="P-loop_NTPase"/>
</dbReference>
<evidence type="ECO:0000313" key="6">
    <source>
        <dbReference type="Proteomes" id="UP000291949"/>
    </source>
</evidence>
<dbReference type="Proteomes" id="UP000291949">
    <property type="component" value="Unassembled WGS sequence"/>
</dbReference>
<evidence type="ECO:0000259" key="4">
    <source>
        <dbReference type="Pfam" id="PF04851"/>
    </source>
</evidence>
<dbReference type="GO" id="GO:0005524">
    <property type="term" value="F:ATP binding"/>
    <property type="evidence" value="ECO:0007669"/>
    <property type="project" value="UniProtKB-KW"/>
</dbReference>
<dbReference type="AlphaFoldDB" id="A0A7Z7YS05"/>
<dbReference type="GO" id="GO:0006302">
    <property type="term" value="P:double-strand break repair"/>
    <property type="evidence" value="ECO:0007669"/>
    <property type="project" value="TreeGrafter"/>
</dbReference>
<dbReference type="GO" id="GO:0006310">
    <property type="term" value="P:DNA recombination"/>
    <property type="evidence" value="ECO:0007669"/>
    <property type="project" value="TreeGrafter"/>
</dbReference>
<feature type="non-terminal residue" evidence="5">
    <location>
        <position position="1"/>
    </location>
</feature>
<feature type="domain" description="Helicase/UvrB N-terminal" evidence="4">
    <location>
        <begin position="96"/>
        <end position="138"/>
    </location>
</feature>
<dbReference type="Pfam" id="PF04851">
    <property type="entry name" value="ResIII"/>
    <property type="match status" value="1"/>
</dbReference>
<dbReference type="InterPro" id="IPR006935">
    <property type="entry name" value="Helicase/UvrB_N"/>
</dbReference>